<dbReference type="OrthoDB" id="9790815at2"/>
<dbReference type="GO" id="GO:0017057">
    <property type="term" value="F:6-phosphogluconolactonase activity"/>
    <property type="evidence" value="ECO:0007669"/>
    <property type="project" value="TreeGrafter"/>
</dbReference>
<dbReference type="AlphaFoldDB" id="A0A0R2A8C9"/>
<accession>A0A0R2A8C9</accession>
<dbReference type="GO" id="GO:0005829">
    <property type="term" value="C:cytosol"/>
    <property type="evidence" value="ECO:0007669"/>
    <property type="project" value="TreeGrafter"/>
</dbReference>
<gene>
    <name evidence="2" type="ORF">FC26_GL001364</name>
</gene>
<keyword evidence="3" id="KW-1185">Reference proteome</keyword>
<dbReference type="Gene3D" id="2.130.10.10">
    <property type="entry name" value="YVTN repeat-like/Quinoprotein amine dehydrogenase"/>
    <property type="match status" value="1"/>
</dbReference>
<comment type="caution">
    <text evidence="2">The sequence shown here is derived from an EMBL/GenBank/DDBJ whole genome shotgun (WGS) entry which is preliminary data.</text>
</comment>
<protein>
    <recommendedName>
        <fullName evidence="4">6-phosphogluconolactonase</fullName>
    </recommendedName>
</protein>
<evidence type="ECO:0000313" key="3">
    <source>
        <dbReference type="Proteomes" id="UP000051733"/>
    </source>
</evidence>
<name>A0A0R2A8C9_9LACO</name>
<dbReference type="STRING" id="1423813.FC26_GL001364"/>
<evidence type="ECO:0000313" key="2">
    <source>
        <dbReference type="EMBL" id="KRM61796.1"/>
    </source>
</evidence>
<evidence type="ECO:0000256" key="1">
    <source>
        <dbReference type="ARBA" id="ARBA00005564"/>
    </source>
</evidence>
<dbReference type="PANTHER" id="PTHR30344">
    <property type="entry name" value="6-PHOSPHOGLUCONOLACTONASE-RELATED"/>
    <property type="match status" value="1"/>
</dbReference>
<proteinExistence type="inferred from homology"/>
<sequence>METFFLGTYTRRVSQGVYSFNFDSRSGTAQQLRLVIPSGDPFYLAAGPDHTLLCIDRQLNRAHPGGVQCLNAQYQTLGQSFDSSASGTYLAYDSNRQLVYLANYDLNELSIYEVKQHQLKLVDRIADTGTNGPQIEQRDGPHPHFINQTPDHRLVVCDLGVDTIFTYDVTETHHFHLVARHFLPAGFGPRHLRFNHDLSIAYVVGELSSQVATLSYDAGTGQFTTLAIDHTIPTTWTAHNGAAAIRISSDNRFLYVSNRGYNSIAVFAIQTDGQLSAIQNIKVDGDFPWDIRLTAQDQYLLVANQRSDSLSIFKRDAHTGRLTLTDNTFYLPEPLAILPSPF</sequence>
<dbReference type="PATRIC" id="fig|1423813.3.peg.1387"/>
<dbReference type="EMBL" id="AYYY01000021">
    <property type="protein sequence ID" value="KRM61796.1"/>
    <property type="molecule type" value="Genomic_DNA"/>
</dbReference>
<dbReference type="InterPro" id="IPR050282">
    <property type="entry name" value="Cycloisomerase_2"/>
</dbReference>
<evidence type="ECO:0008006" key="4">
    <source>
        <dbReference type="Google" id="ProtNLM"/>
    </source>
</evidence>
<organism evidence="2 3">
    <name type="scientific">Paucilactobacillus vaccinostercus DSM 20634</name>
    <dbReference type="NCBI Taxonomy" id="1423813"/>
    <lineage>
        <taxon>Bacteria</taxon>
        <taxon>Bacillati</taxon>
        <taxon>Bacillota</taxon>
        <taxon>Bacilli</taxon>
        <taxon>Lactobacillales</taxon>
        <taxon>Lactobacillaceae</taxon>
        <taxon>Paucilactobacillus</taxon>
    </lineage>
</organism>
<dbReference type="Proteomes" id="UP000051733">
    <property type="component" value="Unassembled WGS sequence"/>
</dbReference>
<dbReference type="SUPFAM" id="SSF51004">
    <property type="entry name" value="C-terminal (heme d1) domain of cytochrome cd1-nitrite reductase"/>
    <property type="match status" value="1"/>
</dbReference>
<reference evidence="2 3" key="1">
    <citation type="journal article" date="2015" name="Genome Announc.">
        <title>Expanding the biotechnology potential of lactobacilli through comparative genomics of 213 strains and associated genera.</title>
        <authorList>
            <person name="Sun Z."/>
            <person name="Harris H.M."/>
            <person name="McCann A."/>
            <person name="Guo C."/>
            <person name="Argimon S."/>
            <person name="Zhang W."/>
            <person name="Yang X."/>
            <person name="Jeffery I.B."/>
            <person name="Cooney J.C."/>
            <person name="Kagawa T.F."/>
            <person name="Liu W."/>
            <person name="Song Y."/>
            <person name="Salvetti E."/>
            <person name="Wrobel A."/>
            <person name="Rasinkangas P."/>
            <person name="Parkhill J."/>
            <person name="Rea M.C."/>
            <person name="O'Sullivan O."/>
            <person name="Ritari J."/>
            <person name="Douillard F.P."/>
            <person name="Paul Ross R."/>
            <person name="Yang R."/>
            <person name="Briner A.E."/>
            <person name="Felis G.E."/>
            <person name="de Vos W.M."/>
            <person name="Barrangou R."/>
            <person name="Klaenhammer T.R."/>
            <person name="Caufield P.W."/>
            <person name="Cui Y."/>
            <person name="Zhang H."/>
            <person name="O'Toole P.W."/>
        </authorList>
    </citation>
    <scope>NUCLEOTIDE SEQUENCE [LARGE SCALE GENOMIC DNA]</scope>
    <source>
        <strain evidence="2 3">DSM 20634</strain>
    </source>
</reference>
<comment type="similarity">
    <text evidence="1">Belongs to the cycloisomerase 2 family.</text>
</comment>
<dbReference type="InterPro" id="IPR015943">
    <property type="entry name" value="WD40/YVTN_repeat-like_dom_sf"/>
</dbReference>
<dbReference type="RefSeq" id="WP_057778382.1">
    <property type="nucleotide sequence ID" value="NZ_AYYY01000021.1"/>
</dbReference>
<dbReference type="InterPro" id="IPR019405">
    <property type="entry name" value="Lactonase_7-beta_prop"/>
</dbReference>
<dbReference type="PANTHER" id="PTHR30344:SF1">
    <property type="entry name" value="6-PHOSPHOGLUCONOLACTONASE"/>
    <property type="match status" value="1"/>
</dbReference>
<dbReference type="Pfam" id="PF10282">
    <property type="entry name" value="Lactonase"/>
    <property type="match status" value="1"/>
</dbReference>
<dbReference type="InterPro" id="IPR011048">
    <property type="entry name" value="Haem_d1_sf"/>
</dbReference>